<dbReference type="GO" id="GO:0004559">
    <property type="term" value="F:alpha-mannosidase activity"/>
    <property type="evidence" value="ECO:0007669"/>
    <property type="project" value="InterPro"/>
</dbReference>
<dbReference type="AlphaFoldDB" id="A0A3P7PEQ3"/>
<organism evidence="3 4">
    <name type="scientific">Dibothriocephalus latus</name>
    <name type="common">Fish tapeworm</name>
    <name type="synonym">Diphyllobothrium latum</name>
    <dbReference type="NCBI Taxonomy" id="60516"/>
    <lineage>
        <taxon>Eukaryota</taxon>
        <taxon>Metazoa</taxon>
        <taxon>Spiralia</taxon>
        <taxon>Lophotrochozoa</taxon>
        <taxon>Platyhelminthes</taxon>
        <taxon>Cestoda</taxon>
        <taxon>Eucestoda</taxon>
        <taxon>Diphyllobothriidea</taxon>
        <taxon>Diphyllobothriidae</taxon>
        <taxon>Dibothriocephalus</taxon>
    </lineage>
</organism>
<feature type="domain" description="Glycosyl hydrolase family 38 C-terminal" evidence="1">
    <location>
        <begin position="8"/>
        <end position="125"/>
    </location>
</feature>
<dbReference type="Proteomes" id="UP000281553">
    <property type="component" value="Unassembled WGS sequence"/>
</dbReference>
<dbReference type="Gene3D" id="2.70.98.30">
    <property type="entry name" value="Golgi alpha-mannosidase II, domain 4"/>
    <property type="match status" value="1"/>
</dbReference>
<dbReference type="GO" id="GO:0005764">
    <property type="term" value="C:lysosome"/>
    <property type="evidence" value="ECO:0007669"/>
    <property type="project" value="TreeGrafter"/>
</dbReference>
<dbReference type="InterPro" id="IPR011682">
    <property type="entry name" value="Glyco_hydro_38_C"/>
</dbReference>
<dbReference type="Pfam" id="PF07748">
    <property type="entry name" value="Glyco_hydro_38C"/>
    <property type="match status" value="1"/>
</dbReference>
<evidence type="ECO:0000313" key="4">
    <source>
        <dbReference type="Proteomes" id="UP000281553"/>
    </source>
</evidence>
<dbReference type="InterPro" id="IPR041147">
    <property type="entry name" value="GH38_C"/>
</dbReference>
<evidence type="ECO:0000259" key="2">
    <source>
        <dbReference type="Pfam" id="PF17677"/>
    </source>
</evidence>
<protein>
    <submittedName>
        <fullName evidence="3">Uncharacterized protein</fullName>
    </submittedName>
</protein>
<evidence type="ECO:0000259" key="1">
    <source>
        <dbReference type="Pfam" id="PF07748"/>
    </source>
</evidence>
<name>A0A3P7PEQ3_DIBLA</name>
<dbReference type="Gene3D" id="2.60.40.1360">
    <property type="match status" value="1"/>
</dbReference>
<evidence type="ECO:0000313" key="3">
    <source>
        <dbReference type="EMBL" id="VDN16496.1"/>
    </source>
</evidence>
<dbReference type="PANTHER" id="PTHR11607:SF3">
    <property type="entry name" value="LYSOSOMAL ALPHA-MANNOSIDASE"/>
    <property type="match status" value="1"/>
</dbReference>
<reference evidence="3 4" key="1">
    <citation type="submission" date="2018-11" db="EMBL/GenBank/DDBJ databases">
        <authorList>
            <consortium name="Pathogen Informatics"/>
        </authorList>
    </citation>
    <scope>NUCLEOTIDE SEQUENCE [LARGE SCALE GENOMIC DNA]</scope>
</reference>
<dbReference type="SUPFAM" id="SSF74650">
    <property type="entry name" value="Galactose mutarotase-like"/>
    <property type="match status" value="1"/>
</dbReference>
<sequence>MEVEWVVGPLPDLGVATTEVIVRYTLEGEGLQPSTSGEFFTDSMGRTLIRRLRNTRPDWSLNHTYREPKKIEGNYYPILNRIMLKGSGEQPMGFAVYPDRAEGGSSLQDLQVELMVHRATSADDGLGVGEPLVERGIAGGLIVKGTHTLKLGPLRTVEDEDATMAQEVSRPTLPWFLGSTTASPKQHFSVLACPLPIGIHLLTFMQWPIEGIMKARLANTKSTSVLVRLENIGNRSTTVDLNGQFSLGQVVKVTEMTLTANQEREAAEANRLHWPTEGIKHAFTKKANSRNDTVLLDAAEIKTLILEFANPDLSGKA</sequence>
<dbReference type="GO" id="GO:0006013">
    <property type="term" value="P:mannose metabolic process"/>
    <property type="evidence" value="ECO:0007669"/>
    <property type="project" value="InterPro"/>
</dbReference>
<dbReference type="OrthoDB" id="2016903at2759"/>
<accession>A0A3P7PEQ3</accession>
<dbReference type="InterPro" id="IPR050843">
    <property type="entry name" value="Glycosyl_Hydrlase_38"/>
</dbReference>
<keyword evidence="4" id="KW-1185">Reference proteome</keyword>
<dbReference type="Pfam" id="PF17677">
    <property type="entry name" value="Glyco_hydro38C2"/>
    <property type="match status" value="1"/>
</dbReference>
<proteinExistence type="predicted"/>
<feature type="domain" description="Glycosyl hydrolases family 38 C-terminal" evidence="2">
    <location>
        <begin position="221"/>
        <end position="304"/>
    </location>
</feature>
<gene>
    <name evidence="3" type="ORF">DILT_LOCUS12327</name>
</gene>
<dbReference type="InterPro" id="IPR011013">
    <property type="entry name" value="Gal_mutarotase_sf_dom"/>
</dbReference>
<dbReference type="GO" id="GO:0030246">
    <property type="term" value="F:carbohydrate binding"/>
    <property type="evidence" value="ECO:0007669"/>
    <property type="project" value="InterPro"/>
</dbReference>
<dbReference type="PANTHER" id="PTHR11607">
    <property type="entry name" value="ALPHA-MANNOSIDASE"/>
    <property type="match status" value="1"/>
</dbReference>
<dbReference type="EMBL" id="UYRU01066018">
    <property type="protein sequence ID" value="VDN16496.1"/>
    <property type="molecule type" value="Genomic_DNA"/>
</dbReference>